<reference evidence="1 2" key="1">
    <citation type="submission" date="2013-11" db="EMBL/GenBank/DDBJ databases">
        <title>Draft genome of the bovine lungworm Dictyocaulus viviparus.</title>
        <authorList>
            <person name="Mitreva M."/>
        </authorList>
    </citation>
    <scope>NUCLEOTIDE SEQUENCE [LARGE SCALE GENOMIC DNA]</scope>
    <source>
        <strain evidence="1 2">HannoverDv2000</strain>
    </source>
</reference>
<evidence type="ECO:0000313" key="1">
    <source>
        <dbReference type="EMBL" id="KJH48626.1"/>
    </source>
</evidence>
<protein>
    <submittedName>
        <fullName evidence="1">Uncharacterized protein</fullName>
    </submittedName>
</protein>
<gene>
    <name evidence="1" type="ORF">DICVIV_05254</name>
</gene>
<evidence type="ECO:0000313" key="2">
    <source>
        <dbReference type="Proteomes" id="UP000053766"/>
    </source>
</evidence>
<proteinExistence type="predicted"/>
<keyword evidence="2" id="KW-1185">Reference proteome</keyword>
<dbReference type="AlphaFoldDB" id="A0A0D8Y202"/>
<sequence>MEESLEPGHQVEIYLTYIAIAQLINHRLIYYSLKFNVTLITTFNKQGQQPCYSTGNCVQLNDEGTVHRRLRGLRRTDERRRYNRIRRHIVYENSIDDLRQNTIVNALSITVSETMNTITGWLNLTLNIS</sequence>
<dbReference type="EMBL" id="KN716261">
    <property type="protein sequence ID" value="KJH48626.1"/>
    <property type="molecule type" value="Genomic_DNA"/>
</dbReference>
<dbReference type="Proteomes" id="UP000053766">
    <property type="component" value="Unassembled WGS sequence"/>
</dbReference>
<organism evidence="1 2">
    <name type="scientific">Dictyocaulus viviparus</name>
    <name type="common">Bovine lungworm</name>
    <dbReference type="NCBI Taxonomy" id="29172"/>
    <lineage>
        <taxon>Eukaryota</taxon>
        <taxon>Metazoa</taxon>
        <taxon>Ecdysozoa</taxon>
        <taxon>Nematoda</taxon>
        <taxon>Chromadorea</taxon>
        <taxon>Rhabditida</taxon>
        <taxon>Rhabditina</taxon>
        <taxon>Rhabditomorpha</taxon>
        <taxon>Strongyloidea</taxon>
        <taxon>Metastrongylidae</taxon>
        <taxon>Dictyocaulus</taxon>
    </lineage>
</organism>
<accession>A0A0D8Y202</accession>
<name>A0A0D8Y202_DICVI</name>
<reference evidence="2" key="2">
    <citation type="journal article" date="2016" name="Sci. Rep.">
        <title>Dictyocaulus viviparus genome, variome and transcriptome elucidate lungworm biology and support future intervention.</title>
        <authorList>
            <person name="McNulty S.N."/>
            <person name="Strube C."/>
            <person name="Rosa B.A."/>
            <person name="Martin J.C."/>
            <person name="Tyagi R."/>
            <person name="Choi Y.J."/>
            <person name="Wang Q."/>
            <person name="Hallsworth Pepin K."/>
            <person name="Zhang X."/>
            <person name="Ozersky P."/>
            <person name="Wilson R.K."/>
            <person name="Sternberg P.W."/>
            <person name="Gasser R.B."/>
            <person name="Mitreva M."/>
        </authorList>
    </citation>
    <scope>NUCLEOTIDE SEQUENCE [LARGE SCALE GENOMIC DNA]</scope>
    <source>
        <strain evidence="2">HannoverDv2000</strain>
    </source>
</reference>